<dbReference type="CDD" id="cd05380">
    <property type="entry name" value="CAP_euk"/>
    <property type="match status" value="1"/>
</dbReference>
<feature type="non-terminal residue" evidence="3">
    <location>
        <position position="163"/>
    </location>
</feature>
<dbReference type="SMART" id="SM00198">
    <property type="entry name" value="SCP"/>
    <property type="match status" value="1"/>
</dbReference>
<feature type="signal peptide" evidence="1">
    <location>
        <begin position="1"/>
        <end position="17"/>
    </location>
</feature>
<evidence type="ECO:0000313" key="3">
    <source>
        <dbReference type="EMBL" id="KAK5981797.1"/>
    </source>
</evidence>
<comment type="caution">
    <text evidence="3">The sequence shown here is derived from an EMBL/GenBank/DDBJ whole genome shotgun (WGS) entry which is preliminary data.</text>
</comment>
<evidence type="ECO:0000256" key="1">
    <source>
        <dbReference type="SAM" id="SignalP"/>
    </source>
</evidence>
<accession>A0AAN8IUA7</accession>
<evidence type="ECO:0000313" key="4">
    <source>
        <dbReference type="Proteomes" id="UP001331761"/>
    </source>
</evidence>
<dbReference type="EMBL" id="WIXE01005882">
    <property type="protein sequence ID" value="KAK5981797.1"/>
    <property type="molecule type" value="Genomic_DNA"/>
</dbReference>
<dbReference type="Pfam" id="PF00188">
    <property type="entry name" value="CAP"/>
    <property type="match status" value="1"/>
</dbReference>
<evidence type="ECO:0000259" key="2">
    <source>
        <dbReference type="SMART" id="SM00198"/>
    </source>
</evidence>
<keyword evidence="4" id="KW-1185">Reference proteome</keyword>
<feature type="domain" description="SCP" evidence="2">
    <location>
        <begin position="19"/>
        <end position="161"/>
    </location>
</feature>
<protein>
    <submittedName>
        <fullName evidence="3">SCP domain-containing protein</fullName>
    </submittedName>
</protein>
<dbReference type="Proteomes" id="UP001331761">
    <property type="component" value="Unassembled WGS sequence"/>
</dbReference>
<reference evidence="3 4" key="1">
    <citation type="submission" date="2019-10" db="EMBL/GenBank/DDBJ databases">
        <title>Assembly and Annotation for the nematode Trichostrongylus colubriformis.</title>
        <authorList>
            <person name="Martin J."/>
        </authorList>
    </citation>
    <scope>NUCLEOTIDE SEQUENCE [LARGE SCALE GENOMIC DNA]</scope>
    <source>
        <strain evidence="3">G859</strain>
        <tissue evidence="3">Whole worm</tissue>
    </source>
</reference>
<name>A0AAN8IUA7_TRICO</name>
<dbReference type="InterPro" id="IPR014044">
    <property type="entry name" value="CAP_dom"/>
</dbReference>
<dbReference type="Gene3D" id="3.40.33.10">
    <property type="entry name" value="CAP"/>
    <property type="match status" value="1"/>
</dbReference>
<feature type="chain" id="PRO_5042987554" evidence="1">
    <location>
        <begin position="18"/>
        <end position="163"/>
    </location>
</feature>
<dbReference type="SUPFAM" id="SSF55797">
    <property type="entry name" value="PR-1-like"/>
    <property type="match status" value="1"/>
</dbReference>
<sequence length="163" mass="17868">MLLLLITVSLLIHEGSAQSDNENLVEELNKIRGKVAKGEYVTPQGTLPPSQSLFKLERNVSLEAYANITTSDCQGVDMTPPGGSLNIYTTTLPIELQSDTMIPIALSAWMSEVDLAHGPIVSSAQQNFVNMMYYKSTQVGCSYQKCDAEGDLYFYTIACAFDQ</sequence>
<gene>
    <name evidence="3" type="ORF">GCK32_011153</name>
</gene>
<keyword evidence="1" id="KW-0732">Signal</keyword>
<dbReference type="InterPro" id="IPR035940">
    <property type="entry name" value="CAP_sf"/>
</dbReference>
<dbReference type="AlphaFoldDB" id="A0AAN8IUA7"/>
<proteinExistence type="predicted"/>
<organism evidence="3 4">
    <name type="scientific">Trichostrongylus colubriformis</name>
    <name type="common">Black scour worm</name>
    <dbReference type="NCBI Taxonomy" id="6319"/>
    <lineage>
        <taxon>Eukaryota</taxon>
        <taxon>Metazoa</taxon>
        <taxon>Ecdysozoa</taxon>
        <taxon>Nematoda</taxon>
        <taxon>Chromadorea</taxon>
        <taxon>Rhabditida</taxon>
        <taxon>Rhabditina</taxon>
        <taxon>Rhabditomorpha</taxon>
        <taxon>Strongyloidea</taxon>
        <taxon>Trichostrongylidae</taxon>
        <taxon>Trichostrongylus</taxon>
    </lineage>
</organism>